<dbReference type="InterPro" id="IPR012340">
    <property type="entry name" value="NA-bd_OB-fold"/>
</dbReference>
<proteinExistence type="inferred from homology"/>
<evidence type="ECO:0000313" key="8">
    <source>
        <dbReference type="EMBL" id="RXW33569.1"/>
    </source>
</evidence>
<dbReference type="NCBIfam" id="TIGR00084">
    <property type="entry name" value="ruvA"/>
    <property type="match status" value="1"/>
</dbReference>
<dbReference type="SUPFAM" id="SSF46929">
    <property type="entry name" value="DNA helicase RuvA subunit, C-terminal domain"/>
    <property type="match status" value="1"/>
</dbReference>
<sequence>MIAHLTGTVSQVGGTWVDIDLGGFGVRALATPATVASVRVGETATLATSLVVRQDSLTLFGFSDPEERDAFELVQSASGIGPKLAQAVVSVLPPAELRAAISSENLVALTKVPGIGRKGAQKMVIELKEKVNALGAVPDLGGTGGAASGADAWRDQVSSGLESLGWSAKDAAAAVEGIAPLREENPTLGIGELMRAALQSLAR</sequence>
<feature type="region of interest" description="Domain III" evidence="6">
    <location>
        <begin position="148"/>
        <end position="203"/>
    </location>
</feature>
<evidence type="ECO:0000259" key="7">
    <source>
        <dbReference type="SMART" id="SM00278"/>
    </source>
</evidence>
<dbReference type="GO" id="GO:0048476">
    <property type="term" value="C:Holliday junction resolvase complex"/>
    <property type="evidence" value="ECO:0007669"/>
    <property type="project" value="UniProtKB-UniRule"/>
</dbReference>
<reference evidence="8 9" key="1">
    <citation type="submission" date="2018-01" db="EMBL/GenBank/DDBJ databases">
        <title>Lactibacter flavus gen. nov., sp. nov., a novel bacterium of the family Propionibacteriaceae isolated from raw milk and dairy products.</title>
        <authorList>
            <person name="Wenning M."/>
            <person name="Breitenwieser F."/>
            <person name="Huptas C."/>
            <person name="von Neubeck M."/>
            <person name="Busse H.-J."/>
            <person name="Scherer S."/>
        </authorList>
    </citation>
    <scope>NUCLEOTIDE SEQUENCE [LARGE SCALE GENOMIC DNA]</scope>
    <source>
        <strain evidence="8 9">VG341</strain>
    </source>
</reference>
<dbReference type="GO" id="GO:0009379">
    <property type="term" value="C:Holliday junction helicase complex"/>
    <property type="evidence" value="ECO:0007669"/>
    <property type="project" value="InterPro"/>
</dbReference>
<dbReference type="Pfam" id="PF14520">
    <property type="entry name" value="HHH_5"/>
    <property type="match status" value="1"/>
</dbReference>
<accession>A0A4Q2EJK9</accession>
<keyword evidence="2 6" id="KW-0227">DNA damage</keyword>
<keyword evidence="4 6" id="KW-0233">DNA recombination</keyword>
<comment type="subunit">
    <text evidence="6">Homotetramer. Forms an RuvA(8)-RuvB(12)-Holliday junction (HJ) complex. HJ DNA is sandwiched between 2 RuvA tetramers; dsDNA enters through RuvA and exits via RuvB. An RuvB hexamer assembles on each DNA strand where it exits the tetramer. Each RuvB hexamer is contacted by two RuvA subunits (via domain III) on 2 adjacent RuvB subunits; this complex drives branch migration. In the full resolvosome a probable DNA-RuvA(4)-RuvB(12)-RuvC(2) complex forms which resolves the HJ.</text>
</comment>
<dbReference type="InterPro" id="IPR010994">
    <property type="entry name" value="RuvA_2-like"/>
</dbReference>
<evidence type="ECO:0000313" key="9">
    <source>
        <dbReference type="Proteomes" id="UP000290624"/>
    </source>
</evidence>
<dbReference type="Gene3D" id="1.10.150.20">
    <property type="entry name" value="5' to 3' exonuclease, C-terminal subdomain"/>
    <property type="match status" value="1"/>
</dbReference>
<feature type="domain" description="Helix-hairpin-helix DNA-binding motif class 1" evidence="7">
    <location>
        <begin position="107"/>
        <end position="126"/>
    </location>
</feature>
<comment type="function">
    <text evidence="6">The RuvA-RuvB-RuvC complex processes Holliday junction (HJ) DNA during genetic recombination and DNA repair, while the RuvA-RuvB complex plays an important role in the rescue of blocked DNA replication forks via replication fork reversal (RFR). RuvA specifically binds to HJ cruciform DNA, conferring on it an open structure. The RuvB hexamer acts as an ATP-dependent pump, pulling dsDNA into and through the RuvAB complex. HJ branch migration allows RuvC to scan DNA until it finds its consensus sequence, where it cleaves and resolves the cruciform DNA.</text>
</comment>
<dbReference type="Gene3D" id="1.10.8.10">
    <property type="entry name" value="DNA helicase RuvA subunit, C-terminal domain"/>
    <property type="match status" value="1"/>
</dbReference>
<dbReference type="InterPro" id="IPR036267">
    <property type="entry name" value="RuvA_C_sf"/>
</dbReference>
<dbReference type="OrthoDB" id="5293449at2"/>
<keyword evidence="5 6" id="KW-0234">DNA repair</keyword>
<evidence type="ECO:0000256" key="4">
    <source>
        <dbReference type="ARBA" id="ARBA00023172"/>
    </source>
</evidence>
<evidence type="ECO:0000256" key="2">
    <source>
        <dbReference type="ARBA" id="ARBA00022763"/>
    </source>
</evidence>
<comment type="caution">
    <text evidence="6">Lacks conserved residue(s) required for the propagation of feature annotation.</text>
</comment>
<keyword evidence="1 6" id="KW-0963">Cytoplasm</keyword>
<dbReference type="GO" id="GO:0005524">
    <property type="term" value="F:ATP binding"/>
    <property type="evidence" value="ECO:0007669"/>
    <property type="project" value="InterPro"/>
</dbReference>
<dbReference type="Pfam" id="PF07499">
    <property type="entry name" value="RuvA_C"/>
    <property type="match status" value="1"/>
</dbReference>
<dbReference type="GO" id="GO:0006310">
    <property type="term" value="P:DNA recombination"/>
    <property type="evidence" value="ECO:0007669"/>
    <property type="project" value="UniProtKB-UniRule"/>
</dbReference>
<dbReference type="HAMAP" id="MF_00031">
    <property type="entry name" value="DNA_HJ_migration_RuvA"/>
    <property type="match status" value="1"/>
</dbReference>
<dbReference type="Proteomes" id="UP000290624">
    <property type="component" value="Unassembled WGS sequence"/>
</dbReference>
<keyword evidence="9" id="KW-1185">Reference proteome</keyword>
<protein>
    <recommendedName>
        <fullName evidence="6">Holliday junction branch migration complex subunit RuvA</fullName>
    </recommendedName>
</protein>
<feature type="domain" description="Helix-hairpin-helix DNA-binding motif class 1" evidence="7">
    <location>
        <begin position="72"/>
        <end position="91"/>
    </location>
</feature>
<dbReference type="Gene3D" id="2.40.50.140">
    <property type="entry name" value="Nucleic acid-binding proteins"/>
    <property type="match status" value="1"/>
</dbReference>
<dbReference type="SUPFAM" id="SSF47781">
    <property type="entry name" value="RuvA domain 2-like"/>
    <property type="match status" value="1"/>
</dbReference>
<dbReference type="GO" id="GO:0005737">
    <property type="term" value="C:cytoplasm"/>
    <property type="evidence" value="ECO:0007669"/>
    <property type="project" value="UniProtKB-SubCell"/>
</dbReference>
<evidence type="ECO:0000256" key="3">
    <source>
        <dbReference type="ARBA" id="ARBA00023125"/>
    </source>
</evidence>
<evidence type="ECO:0000256" key="5">
    <source>
        <dbReference type="ARBA" id="ARBA00023204"/>
    </source>
</evidence>
<comment type="similarity">
    <text evidence="6">Belongs to the RuvA family.</text>
</comment>
<comment type="caution">
    <text evidence="8">The sequence shown here is derived from an EMBL/GenBank/DDBJ whole genome shotgun (WGS) entry which is preliminary data.</text>
</comment>
<gene>
    <name evidence="6" type="primary">ruvA</name>
    <name evidence="8" type="ORF">C1706_02125</name>
</gene>
<dbReference type="RefSeq" id="WP_129457537.1">
    <property type="nucleotide sequence ID" value="NZ_PPCV01000001.1"/>
</dbReference>
<evidence type="ECO:0000256" key="1">
    <source>
        <dbReference type="ARBA" id="ARBA00022490"/>
    </source>
</evidence>
<dbReference type="GO" id="GO:0000400">
    <property type="term" value="F:four-way junction DNA binding"/>
    <property type="evidence" value="ECO:0007669"/>
    <property type="project" value="UniProtKB-UniRule"/>
</dbReference>
<dbReference type="InterPro" id="IPR013849">
    <property type="entry name" value="DNA_helicase_Holl-junc_RuvA_I"/>
</dbReference>
<dbReference type="GO" id="GO:0009378">
    <property type="term" value="F:four-way junction helicase activity"/>
    <property type="evidence" value="ECO:0007669"/>
    <property type="project" value="InterPro"/>
</dbReference>
<comment type="domain">
    <text evidence="6">Has three domains with a flexible linker between the domains II and III and assumes an 'L' shape. Domain III is highly mobile and contacts RuvB.</text>
</comment>
<dbReference type="InterPro" id="IPR000085">
    <property type="entry name" value="RuvA"/>
</dbReference>
<dbReference type="GO" id="GO:0006281">
    <property type="term" value="P:DNA repair"/>
    <property type="evidence" value="ECO:0007669"/>
    <property type="project" value="UniProtKB-UniRule"/>
</dbReference>
<evidence type="ECO:0000256" key="6">
    <source>
        <dbReference type="HAMAP-Rule" id="MF_00031"/>
    </source>
</evidence>
<dbReference type="AlphaFoldDB" id="A0A4Q2EJK9"/>
<dbReference type="EMBL" id="PPCV01000001">
    <property type="protein sequence ID" value="RXW33569.1"/>
    <property type="molecule type" value="Genomic_DNA"/>
</dbReference>
<organism evidence="8 9">
    <name type="scientific">Propioniciclava flava</name>
    <dbReference type="NCBI Taxonomy" id="2072026"/>
    <lineage>
        <taxon>Bacteria</taxon>
        <taxon>Bacillati</taxon>
        <taxon>Actinomycetota</taxon>
        <taxon>Actinomycetes</taxon>
        <taxon>Propionibacteriales</taxon>
        <taxon>Propionibacteriaceae</taxon>
        <taxon>Propioniciclava</taxon>
    </lineage>
</organism>
<name>A0A4Q2EJK9_9ACTN</name>
<keyword evidence="3 6" id="KW-0238">DNA-binding</keyword>
<comment type="subcellular location">
    <subcellularLocation>
        <location evidence="6">Cytoplasm</location>
    </subcellularLocation>
</comment>
<dbReference type="SUPFAM" id="SSF50249">
    <property type="entry name" value="Nucleic acid-binding proteins"/>
    <property type="match status" value="1"/>
</dbReference>
<dbReference type="Pfam" id="PF01330">
    <property type="entry name" value="RuvA_N"/>
    <property type="match status" value="1"/>
</dbReference>
<dbReference type="InterPro" id="IPR003583">
    <property type="entry name" value="Hlx-hairpin-Hlx_DNA-bd_motif"/>
</dbReference>
<dbReference type="SMART" id="SM00278">
    <property type="entry name" value="HhH1"/>
    <property type="match status" value="2"/>
</dbReference>
<dbReference type="InterPro" id="IPR011114">
    <property type="entry name" value="RuvA_C"/>
</dbReference>